<protein>
    <recommendedName>
        <fullName evidence="3">Molecular chaperone DnaK (HSP70)</fullName>
    </recommendedName>
</protein>
<comment type="caution">
    <text evidence="1">The sequence shown here is derived from an EMBL/GenBank/DDBJ whole genome shotgun (WGS) entry which is preliminary data.</text>
</comment>
<evidence type="ECO:0000313" key="1">
    <source>
        <dbReference type="EMBL" id="MFG6417335.1"/>
    </source>
</evidence>
<evidence type="ECO:0000313" key="2">
    <source>
        <dbReference type="Proteomes" id="UP001606300"/>
    </source>
</evidence>
<organism evidence="1 2">
    <name type="scientific">Pelomonas dachongensis</name>
    <dbReference type="NCBI Taxonomy" id="3299029"/>
    <lineage>
        <taxon>Bacteria</taxon>
        <taxon>Pseudomonadati</taxon>
        <taxon>Pseudomonadota</taxon>
        <taxon>Betaproteobacteria</taxon>
        <taxon>Burkholderiales</taxon>
        <taxon>Sphaerotilaceae</taxon>
        <taxon>Roseateles</taxon>
    </lineage>
</organism>
<reference evidence="1 2" key="1">
    <citation type="submission" date="2024-09" db="EMBL/GenBank/DDBJ databases">
        <title>Novel species of the genus Pelomonas and Roseateles isolated from streams.</title>
        <authorList>
            <person name="Lu H."/>
        </authorList>
    </citation>
    <scope>NUCLEOTIDE SEQUENCE [LARGE SCALE GENOMIC DNA]</scope>
    <source>
        <strain evidence="1 2">DC23W</strain>
    </source>
</reference>
<dbReference type="Gene3D" id="3.30.420.40">
    <property type="match status" value="2"/>
</dbReference>
<dbReference type="RefSeq" id="WP_394473393.1">
    <property type="nucleotide sequence ID" value="NZ_JBIGHY010000022.1"/>
</dbReference>
<dbReference type="EMBL" id="JBIGHY010000022">
    <property type="protein sequence ID" value="MFG6417335.1"/>
    <property type="molecule type" value="Genomic_DNA"/>
</dbReference>
<gene>
    <name evidence="1" type="ORF">ACG02S_25925</name>
</gene>
<proteinExistence type="predicted"/>
<dbReference type="Proteomes" id="UP001606300">
    <property type="component" value="Unassembled WGS sequence"/>
</dbReference>
<name>A0ABW7EYP4_9BURK</name>
<dbReference type="InterPro" id="IPR043129">
    <property type="entry name" value="ATPase_NBD"/>
</dbReference>
<dbReference type="Gene3D" id="3.90.640.10">
    <property type="entry name" value="Actin, Chain A, domain 4"/>
    <property type="match status" value="1"/>
</dbReference>
<sequence length="556" mass="60067">MNIETAKLLVENLLDRIEQDPSSGKYKLGTISAKEKQAVEFLLSALGDVTEAPALIPVAPAAAIPATAAPLVGLTAPAQAPAVSVELKLEALDRTKADDPHVTVCLDFGTAMSKAFAMHGDSTPVELALGKRAGGSGYPVDSSIFISDDGILHFGPQAVELGTAAAPLGRVRFDSPKARLSMGQQLDIYRAQVAKDINPIGDIPITEGELITLYLGYLTDLATSELQAHGVSRYCARRFARPCWSEERNKWAEPLLRKMLAQAQVLADTFHDQWRSGIPMTKAKAALEQLRLLPGLPDYLLTEGIPEPVAAAASLMLTEEAQRELFMVVDVGAGTTDYGLFLLQHNPAKDVCLVRIVPGTVKVLEQAGNRVDDLLKFFVLELEGIDKAGPEGAHNLSFLQSTIRLQKEALFRDGQVEIPLANRSRAVVHLDAFLASSRVKAFSQQLQRELSQALGAAGDGYLDLMADSHLNVVLTGGGADLPMVQELATEVVEVRGRRILRKPIPHVPTWITERYPQFAPQYPQLAVAIGGANPELPTVAPSFDDFKGLRRPTYTA</sequence>
<keyword evidence="2" id="KW-1185">Reference proteome</keyword>
<dbReference type="SUPFAM" id="SSF53067">
    <property type="entry name" value="Actin-like ATPase domain"/>
    <property type="match status" value="1"/>
</dbReference>
<accession>A0ABW7EYP4</accession>
<evidence type="ECO:0008006" key="3">
    <source>
        <dbReference type="Google" id="ProtNLM"/>
    </source>
</evidence>